<reference evidence="2 3" key="1">
    <citation type="submission" date="2014-04" db="EMBL/GenBank/DDBJ databases">
        <authorList>
            <consortium name="DOE Joint Genome Institute"/>
            <person name="Kuo A."/>
            <person name="Kohler A."/>
            <person name="Costa M.D."/>
            <person name="Nagy L.G."/>
            <person name="Floudas D."/>
            <person name="Copeland A."/>
            <person name="Barry K.W."/>
            <person name="Cichocki N."/>
            <person name="Veneault-Fourrey C."/>
            <person name="LaButti K."/>
            <person name="Lindquist E.A."/>
            <person name="Lipzen A."/>
            <person name="Lundell T."/>
            <person name="Morin E."/>
            <person name="Murat C."/>
            <person name="Sun H."/>
            <person name="Tunlid A."/>
            <person name="Henrissat B."/>
            <person name="Grigoriev I.V."/>
            <person name="Hibbett D.S."/>
            <person name="Martin F."/>
            <person name="Nordberg H.P."/>
            <person name="Cantor M.N."/>
            <person name="Hua S.X."/>
        </authorList>
    </citation>
    <scope>NUCLEOTIDE SEQUENCE [LARGE SCALE GENOMIC DNA]</scope>
    <source>
        <strain evidence="2 3">Marx 270</strain>
    </source>
</reference>
<dbReference type="EMBL" id="KN831954">
    <property type="protein sequence ID" value="KIO09786.1"/>
    <property type="molecule type" value="Genomic_DNA"/>
</dbReference>
<dbReference type="HOGENOM" id="CLU_2292815_0_0_1"/>
<name>A0A0C3PLY9_PISTI</name>
<sequence length="101" mass="11138">MHRNQYFCEDRVGQVGVSLNNSLHDGRKIATVTKGLDVEFRIGSTEPIPNAASANSGHPPESLHPEHVAHRRPGCVLLLMQLPHNEYKKIAPDCTITTCVN</sequence>
<feature type="region of interest" description="Disordered" evidence="1">
    <location>
        <begin position="47"/>
        <end position="67"/>
    </location>
</feature>
<proteinExistence type="predicted"/>
<gene>
    <name evidence="2" type="ORF">M404DRAFT_290711</name>
</gene>
<evidence type="ECO:0000256" key="1">
    <source>
        <dbReference type="SAM" id="MobiDB-lite"/>
    </source>
</evidence>
<accession>A0A0C3PLY9</accession>
<organism evidence="2 3">
    <name type="scientific">Pisolithus tinctorius Marx 270</name>
    <dbReference type="NCBI Taxonomy" id="870435"/>
    <lineage>
        <taxon>Eukaryota</taxon>
        <taxon>Fungi</taxon>
        <taxon>Dikarya</taxon>
        <taxon>Basidiomycota</taxon>
        <taxon>Agaricomycotina</taxon>
        <taxon>Agaricomycetes</taxon>
        <taxon>Agaricomycetidae</taxon>
        <taxon>Boletales</taxon>
        <taxon>Sclerodermatineae</taxon>
        <taxon>Pisolithaceae</taxon>
        <taxon>Pisolithus</taxon>
    </lineage>
</organism>
<evidence type="ECO:0000313" key="3">
    <source>
        <dbReference type="Proteomes" id="UP000054217"/>
    </source>
</evidence>
<dbReference type="Proteomes" id="UP000054217">
    <property type="component" value="Unassembled WGS sequence"/>
</dbReference>
<dbReference type="AlphaFoldDB" id="A0A0C3PLY9"/>
<dbReference type="InParanoid" id="A0A0C3PLY9"/>
<keyword evidence="3" id="KW-1185">Reference proteome</keyword>
<evidence type="ECO:0000313" key="2">
    <source>
        <dbReference type="EMBL" id="KIO09786.1"/>
    </source>
</evidence>
<protein>
    <submittedName>
        <fullName evidence="2">Uncharacterized protein</fullName>
    </submittedName>
</protein>
<reference evidence="3" key="2">
    <citation type="submission" date="2015-01" db="EMBL/GenBank/DDBJ databases">
        <title>Evolutionary Origins and Diversification of the Mycorrhizal Mutualists.</title>
        <authorList>
            <consortium name="DOE Joint Genome Institute"/>
            <consortium name="Mycorrhizal Genomics Consortium"/>
            <person name="Kohler A."/>
            <person name="Kuo A."/>
            <person name="Nagy L.G."/>
            <person name="Floudas D."/>
            <person name="Copeland A."/>
            <person name="Barry K.W."/>
            <person name="Cichocki N."/>
            <person name="Veneault-Fourrey C."/>
            <person name="LaButti K."/>
            <person name="Lindquist E.A."/>
            <person name="Lipzen A."/>
            <person name="Lundell T."/>
            <person name="Morin E."/>
            <person name="Murat C."/>
            <person name="Riley R."/>
            <person name="Ohm R."/>
            <person name="Sun H."/>
            <person name="Tunlid A."/>
            <person name="Henrissat B."/>
            <person name="Grigoriev I.V."/>
            <person name="Hibbett D.S."/>
            <person name="Martin F."/>
        </authorList>
    </citation>
    <scope>NUCLEOTIDE SEQUENCE [LARGE SCALE GENOMIC DNA]</scope>
    <source>
        <strain evidence="3">Marx 270</strain>
    </source>
</reference>